<sequence>MSSTAVNGSHVLVYPLPSLGHVIPLLDLTHRLLTRGFTVTVLVTPKELPLLQPLISTHSSSFLKPLVVPIPEISTPVGLLEAIREHHEPALIQWFRSQATLTPPVVAIISDFLIGWTYDLAVRVGVKRVVFSSSGACDHSFSFALWKYLPKKDNPNDDDDDSSTMSFPNLPNSPIYPWWQIPPMYRNYKEGDPIWEYCRNINLADMASWGIVFNSFAELENLDLDHLKRELGHDRVWAVGPLIPDRANNDAVFNRGGTTSIPHQQVMTWLDSRRDNSVVYVCFGSRDPLTSAQTEVLAAALEQSRVHFIFCAKQAPEGLEERVTDRGLVIRGWAPQVAILSHRAVGSFLTHCGWNSVLEGLAAGVVLLTWPMTADQFTNAKLVVEHCGAGIRVGEATRTIPDVAELTRLLEGSYEAERARAKELSLAAMEAVVPGGSSEKDLDELVKQLNELSK</sequence>
<dbReference type="Pfam" id="PF00201">
    <property type="entry name" value="UDPGT"/>
    <property type="match status" value="1"/>
</dbReference>
<evidence type="ECO:0000256" key="3">
    <source>
        <dbReference type="ARBA" id="ARBA00022679"/>
    </source>
</evidence>
<reference evidence="5" key="1">
    <citation type="submission" date="2016-06" db="EMBL/GenBank/DDBJ databases">
        <title>Parallel loss of symbiosis genes in relatives of nitrogen-fixing non-legume Parasponia.</title>
        <authorList>
            <person name="Van Velzen R."/>
            <person name="Holmer R."/>
            <person name="Bu F."/>
            <person name="Rutten L."/>
            <person name="Van Zeijl A."/>
            <person name="Liu W."/>
            <person name="Santuari L."/>
            <person name="Cao Q."/>
            <person name="Sharma T."/>
            <person name="Shen D."/>
            <person name="Roswanjaya Y."/>
            <person name="Wardhani T."/>
            <person name="Kalhor M.S."/>
            <person name="Jansen J."/>
            <person name="Van den Hoogen J."/>
            <person name="Gungor B."/>
            <person name="Hartog M."/>
            <person name="Hontelez J."/>
            <person name="Verver J."/>
            <person name="Yang W.-C."/>
            <person name="Schijlen E."/>
            <person name="Repin R."/>
            <person name="Schilthuizen M."/>
            <person name="Schranz E."/>
            <person name="Heidstra R."/>
            <person name="Miyata K."/>
            <person name="Fedorova E."/>
            <person name="Kohlen W."/>
            <person name="Bisseling T."/>
            <person name="Smit S."/>
            <person name="Geurts R."/>
        </authorList>
    </citation>
    <scope>NUCLEOTIDE SEQUENCE [LARGE SCALE GENOMIC DNA]</scope>
    <source>
        <strain evidence="5">cv. RG33-2</strain>
    </source>
</reference>
<organism evidence="4 5">
    <name type="scientific">Trema orientale</name>
    <name type="common">Charcoal tree</name>
    <name type="synonym">Celtis orientalis</name>
    <dbReference type="NCBI Taxonomy" id="63057"/>
    <lineage>
        <taxon>Eukaryota</taxon>
        <taxon>Viridiplantae</taxon>
        <taxon>Streptophyta</taxon>
        <taxon>Embryophyta</taxon>
        <taxon>Tracheophyta</taxon>
        <taxon>Spermatophyta</taxon>
        <taxon>Magnoliopsida</taxon>
        <taxon>eudicotyledons</taxon>
        <taxon>Gunneridae</taxon>
        <taxon>Pentapetalae</taxon>
        <taxon>rosids</taxon>
        <taxon>fabids</taxon>
        <taxon>Rosales</taxon>
        <taxon>Cannabaceae</taxon>
        <taxon>Trema</taxon>
    </lineage>
</organism>
<comment type="caution">
    <text evidence="4">The sequence shown here is derived from an EMBL/GenBank/DDBJ whole genome shotgun (WGS) entry which is preliminary data.</text>
</comment>
<dbReference type="OrthoDB" id="1192081at2759"/>
<keyword evidence="3 4" id="KW-0808">Transferase</keyword>
<dbReference type="Gene3D" id="3.40.50.2000">
    <property type="entry name" value="Glycogen Phosphorylase B"/>
    <property type="match status" value="2"/>
</dbReference>
<dbReference type="Proteomes" id="UP000237000">
    <property type="component" value="Unassembled WGS sequence"/>
</dbReference>
<dbReference type="EMBL" id="JXTC01000163">
    <property type="protein sequence ID" value="PON84346.1"/>
    <property type="molecule type" value="Genomic_DNA"/>
</dbReference>
<keyword evidence="5" id="KW-1185">Reference proteome</keyword>
<accession>A0A2P5EFR1</accession>
<gene>
    <name evidence="4" type="ORF">TorRG33x02_198060</name>
</gene>
<dbReference type="PANTHER" id="PTHR48047:SF118">
    <property type="entry name" value="HEXOSYLTRANSFERASE-RELATED"/>
    <property type="match status" value="1"/>
</dbReference>
<evidence type="ECO:0000256" key="2">
    <source>
        <dbReference type="ARBA" id="ARBA00022676"/>
    </source>
</evidence>
<proteinExistence type="inferred from homology"/>
<dbReference type="InterPro" id="IPR002213">
    <property type="entry name" value="UDP_glucos_trans"/>
</dbReference>
<dbReference type="FunFam" id="3.40.50.2000:FF:000060">
    <property type="entry name" value="Glycosyltransferase"/>
    <property type="match status" value="1"/>
</dbReference>
<keyword evidence="2" id="KW-0328">Glycosyltransferase</keyword>
<protein>
    <submittedName>
        <fullName evidence="4">UDP-glucuronosyl/UDP-glucosyltransferase</fullName>
    </submittedName>
</protein>
<dbReference type="AlphaFoldDB" id="A0A2P5EFR1"/>
<evidence type="ECO:0000313" key="4">
    <source>
        <dbReference type="EMBL" id="PON84346.1"/>
    </source>
</evidence>
<name>A0A2P5EFR1_TREOI</name>
<dbReference type="GO" id="GO:0035251">
    <property type="term" value="F:UDP-glucosyltransferase activity"/>
    <property type="evidence" value="ECO:0007669"/>
    <property type="project" value="TreeGrafter"/>
</dbReference>
<dbReference type="InParanoid" id="A0A2P5EFR1"/>
<evidence type="ECO:0000256" key="1">
    <source>
        <dbReference type="ARBA" id="ARBA00009995"/>
    </source>
</evidence>
<dbReference type="PANTHER" id="PTHR48047">
    <property type="entry name" value="GLYCOSYLTRANSFERASE"/>
    <property type="match status" value="1"/>
</dbReference>
<evidence type="ECO:0000313" key="5">
    <source>
        <dbReference type="Proteomes" id="UP000237000"/>
    </source>
</evidence>
<dbReference type="CDD" id="cd03784">
    <property type="entry name" value="GT1_Gtf-like"/>
    <property type="match status" value="1"/>
</dbReference>
<dbReference type="SUPFAM" id="SSF53756">
    <property type="entry name" value="UDP-Glycosyltransferase/glycogen phosphorylase"/>
    <property type="match status" value="1"/>
</dbReference>
<comment type="similarity">
    <text evidence="1">Belongs to the UDP-glycosyltransferase family.</text>
</comment>